<dbReference type="Pfam" id="PF00118">
    <property type="entry name" value="Cpn60_TCP1"/>
    <property type="match status" value="1"/>
</dbReference>
<proteinExistence type="predicted"/>
<dbReference type="SUPFAM" id="SSF56104">
    <property type="entry name" value="SAICAR synthase-like"/>
    <property type="match status" value="1"/>
</dbReference>
<dbReference type="KEGG" id="rarg:115738246"/>
<dbReference type="FunFam" id="3.30.810.10:FF:000001">
    <property type="entry name" value="1-phosphatidylinositol 3-phosphate 5-kinase FAB1"/>
    <property type="match status" value="1"/>
</dbReference>
<dbReference type="Gene3D" id="3.50.7.10">
    <property type="entry name" value="GroEL"/>
    <property type="match status" value="1"/>
</dbReference>
<dbReference type="CDD" id="cd03334">
    <property type="entry name" value="Fab1_TCP"/>
    <property type="match status" value="1"/>
</dbReference>
<keyword evidence="2 8" id="KW-0808">Transferase</keyword>
<keyword evidence="4 8" id="KW-0418">Kinase</keyword>
<dbReference type="InterPro" id="IPR002498">
    <property type="entry name" value="PInositol-4-P-4/5-kinase_core"/>
</dbReference>
<feature type="compositionally biased region" description="Polar residues" evidence="9">
    <location>
        <begin position="159"/>
        <end position="168"/>
    </location>
</feature>
<comment type="subunit">
    <text evidence="6">Component of the PI(3,5)P2 regulatory complex at least composed of ATG18, SAC/FIG4, FAB1 and VAC14.</text>
</comment>
<dbReference type="InterPro" id="IPR027484">
    <property type="entry name" value="PInositol-4-P-5-kinase_N"/>
</dbReference>
<dbReference type="Proteomes" id="UP000827889">
    <property type="component" value="Chromosome 2"/>
</dbReference>
<evidence type="ECO:0000256" key="8">
    <source>
        <dbReference type="PROSITE-ProRule" id="PRU00781"/>
    </source>
</evidence>
<dbReference type="CDD" id="cd17300">
    <property type="entry name" value="PIPKc_PIKfyve"/>
    <property type="match status" value="1"/>
</dbReference>
<feature type="compositionally biased region" description="Acidic residues" evidence="9">
    <location>
        <begin position="214"/>
        <end position="226"/>
    </location>
</feature>
<dbReference type="RefSeq" id="XP_030526685.1">
    <property type="nucleotide sequence ID" value="XM_030670825.2"/>
</dbReference>
<gene>
    <name evidence="12" type="primary">LOC115738246</name>
</gene>
<evidence type="ECO:0000313" key="12">
    <source>
        <dbReference type="RefSeq" id="XP_030526685.1"/>
    </source>
</evidence>
<feature type="compositionally biased region" description="Polar residues" evidence="9">
    <location>
        <begin position="547"/>
        <end position="563"/>
    </location>
</feature>
<evidence type="ECO:0000256" key="1">
    <source>
        <dbReference type="ARBA" id="ARBA00012009"/>
    </source>
</evidence>
<evidence type="ECO:0000256" key="7">
    <source>
        <dbReference type="ARBA" id="ARBA00077223"/>
    </source>
</evidence>
<evidence type="ECO:0000256" key="9">
    <source>
        <dbReference type="SAM" id="MobiDB-lite"/>
    </source>
</evidence>
<dbReference type="PROSITE" id="PS51455">
    <property type="entry name" value="PIPK"/>
    <property type="match status" value="1"/>
</dbReference>
<dbReference type="Gene3D" id="3.30.800.10">
    <property type="entry name" value="Phosphatidylinositol Phosphate Kinase II Beta"/>
    <property type="match status" value="1"/>
</dbReference>
<sequence length="1660" mass="184854">MCSMCHVCGSELSKVSNGNKNQQNGIISKLNDGAIFLHCKFCDKMKERDSTKRDVVSPYETPTISPTTSLSSCDSSVSSCSEFSVDLNANYRSNQEEGAMPSSREDTSYRMAEHKDSISEATSCGVGGSNMAMENNSKEFNRSHKHNSTDVEIRQANHLQEVNNTGVKNESRIVNGVTNDGDSSGFLDEIESKVWDPPEAEDPEDDMQGSMAYNDDDDDDDDDECGDGTKWGSSSSLSNFRDEGSGSYRFKEEKQKALDEVINGKFKALITQLLGSFGVAPTMEGGESWADIITSLSWEAASILKPDAVDGKGISPDDYVKIKCIATGTRSQSQVIRGLVFKKRAAHKHMPTYYKNPKLLLIRGMLGQSSSGLSSFNAMKQEDYLKPVVEIIEMCHPSVILVEKSVSRDIQESILAKGMTLVFDMKLHRLERIARCTGSSIVSTDTLAIQKLKQCESFRIEKFVEEHAGFVEGEKKPSKTLMFLEGCPTQLGCTILLKGSHSDELKKIKSIVQCSVGVAYHLILETAFLVDQKAMFSTIPFAGIADSSQNDQSSPTTVSNSIHDPSFGEATPDHSSCAIDVPISNGFHDGDSCHVKSELAGSSPFSYEPYNPVVFSGFSSLSASLKKIGDNFSLASSYPSLSSYFGFTRKEPNGHVESPTSLLACSDAVAITDCLDDAKSPDGGENQSLLASSEVLPESVEDAHGNDPIEKKSDMATVIDTNSILVLMSRRNALGNVCEQSHFSRITFYKNFDVPLGKFLRDKILNQRSQCTACGRLPEAHFYYYAHHNEQLTIQVKQLPNDKQLPGEGEGKLWMWSRCGKCKPFNGSTRSTKRVLISTAARCLSFGKFLELSFSHHSSFARLANCGHSLQRDFLYFFGLGPVVAMFRYSPVTTYTISMPPRKLEFNSSIRSEWFAKEIEKVYTNGMLLFAEVERTLKKIGPHFAGSVLHQIDLPKAFSDIEEMLKQESHDFELGIQNAVKNENPGHSPYKLLALNRLLWELLLESFIWDRRLHYLLSADPPKAAAVSSGKAAQQLESNMDGAAGRGNEWTDLGANDFSVREVPIKEPLDVEREFSVKDIPIESPIREHEHDDPSKVITASEDLHRATADNLSYHQMSSDQNLLSRSDVLSYDHSSKAENQSFPVHSNIDRIIQNSMGLLKHGSFVSVRESQGLTSQSSLFSTCQSVDGWFWKPFAEIKELYMNELLRGYSPRFESVSSQTSEYLVTTHQLISEEGSRLHIPLANDNYVLSDYEGELSSIIACALALLNDQPAMTDLITDDSHFDGWVASKAGENMQNLIRVPSGTWSSNGSLNSDSVHSTRSTFSEESRLSSFDGLVLLDSLLPSESFKVEVSLGVTKSLVKGKYSVVCLYANQFRDLRSSCWPSEVDFIASLSRCRNWDAKGGKSKSFFAKTLDNRLIIKEIKKTEFDSFEKFAPHYFKYMKQSFESGNQTCLAKVLGIYQVTLRQNKSGKEARHDLMVMENLTFGRNITRQYDLKGALHARFNSATDGAGDVLLDQNFVNDMNSSPLYVSNKAKNILQRAVWNDTSFLNSINVMDYSLLVVVDQQKQELVCGIIDYLRQYTWDKQFETWVKSSLYVPKNHLPTVISPKEYKKRFRKFMSAYFLCVPDNWCSQGSTDSCEICTINDDSSKSESQHEGT</sequence>
<evidence type="ECO:0000313" key="11">
    <source>
        <dbReference type="Proteomes" id="UP000827889"/>
    </source>
</evidence>
<dbReference type="PANTHER" id="PTHR45748:SF4">
    <property type="entry name" value="1-PHOSPHATIDYLINOSITOL-3-PHOSPHATE 5-KINASE FAB1D-RELATED"/>
    <property type="match status" value="1"/>
</dbReference>
<dbReference type="InterPro" id="IPR044769">
    <property type="entry name" value="PIKfyve_PIPKc"/>
</dbReference>
<feature type="region of interest" description="Disordered" evidence="9">
    <location>
        <begin position="547"/>
        <end position="573"/>
    </location>
</feature>
<evidence type="ECO:0000256" key="3">
    <source>
        <dbReference type="ARBA" id="ARBA00022741"/>
    </source>
</evidence>
<dbReference type="GO" id="GO:0010008">
    <property type="term" value="C:endosome membrane"/>
    <property type="evidence" value="ECO:0007669"/>
    <property type="project" value="TreeGrafter"/>
</dbReference>
<dbReference type="EC" id="2.7.1.150" evidence="1"/>
<dbReference type="Pfam" id="PF01504">
    <property type="entry name" value="PIP5K"/>
    <property type="match status" value="1"/>
</dbReference>
<keyword evidence="5 8" id="KW-0067">ATP-binding</keyword>
<dbReference type="FunFam" id="3.30.800.10:FF:000007">
    <property type="entry name" value="Putative 1-phosphatidylinositol-4-phosphate 5-kinase/ zinc ion binding family"/>
    <property type="match status" value="1"/>
</dbReference>
<name>A0A8B8NVX1_9MYRT</name>
<dbReference type="OrthoDB" id="158357at2759"/>
<feature type="region of interest" description="Disordered" evidence="9">
    <location>
        <begin position="159"/>
        <end position="246"/>
    </location>
</feature>
<dbReference type="InterPro" id="IPR027483">
    <property type="entry name" value="PInositol-4-P-4/5-kinase_C_sf"/>
</dbReference>
<organism evidence="11 12">
    <name type="scientific">Rhodamnia argentea</name>
    <dbReference type="NCBI Taxonomy" id="178133"/>
    <lineage>
        <taxon>Eukaryota</taxon>
        <taxon>Viridiplantae</taxon>
        <taxon>Streptophyta</taxon>
        <taxon>Embryophyta</taxon>
        <taxon>Tracheophyta</taxon>
        <taxon>Spermatophyta</taxon>
        <taxon>Magnoliopsida</taxon>
        <taxon>eudicotyledons</taxon>
        <taxon>Gunneridae</taxon>
        <taxon>Pentapetalae</taxon>
        <taxon>rosids</taxon>
        <taxon>malvids</taxon>
        <taxon>Myrtales</taxon>
        <taxon>Myrtaceae</taxon>
        <taxon>Myrtoideae</taxon>
        <taxon>Myrteae</taxon>
        <taxon>Australasian group</taxon>
        <taxon>Rhodamnia</taxon>
    </lineage>
</organism>
<dbReference type="Gene3D" id="3.30.810.10">
    <property type="entry name" value="2-Layer Sandwich"/>
    <property type="match status" value="1"/>
</dbReference>
<reference evidence="12" key="2">
    <citation type="submission" date="2025-08" db="UniProtKB">
        <authorList>
            <consortium name="RefSeq"/>
        </authorList>
    </citation>
    <scope>IDENTIFICATION</scope>
    <source>
        <tissue evidence="12">Leaf</tissue>
    </source>
</reference>
<evidence type="ECO:0000256" key="6">
    <source>
        <dbReference type="ARBA" id="ARBA00023464"/>
    </source>
</evidence>
<dbReference type="GO" id="GO:0005524">
    <property type="term" value="F:ATP binding"/>
    <property type="evidence" value="ECO:0007669"/>
    <property type="project" value="UniProtKB-UniRule"/>
</dbReference>
<dbReference type="GO" id="GO:0000285">
    <property type="term" value="F:1-phosphatidylinositol-3-phosphate 5-kinase activity"/>
    <property type="evidence" value="ECO:0007669"/>
    <property type="project" value="UniProtKB-EC"/>
</dbReference>
<protein>
    <recommendedName>
        <fullName evidence="1">1-phosphatidylinositol-3-phosphate 5-kinase</fullName>
        <ecNumber evidence="1">2.7.1.150</ecNumber>
    </recommendedName>
    <alternativeName>
        <fullName evidence="7">Phosphatidylinositol 3-phosphate 5-kinase type III</fullName>
    </alternativeName>
</protein>
<feature type="domain" description="PIPK" evidence="10">
    <location>
        <begin position="1308"/>
        <end position="1625"/>
    </location>
</feature>
<dbReference type="InterPro" id="IPR002423">
    <property type="entry name" value="Cpn60/GroEL/TCP-1"/>
</dbReference>
<feature type="compositionally biased region" description="Acidic residues" evidence="9">
    <location>
        <begin position="198"/>
        <end position="207"/>
    </location>
</feature>
<dbReference type="SMART" id="SM00330">
    <property type="entry name" value="PIPKc"/>
    <property type="match status" value="1"/>
</dbReference>
<keyword evidence="11" id="KW-1185">Reference proteome</keyword>
<dbReference type="GO" id="GO:0046854">
    <property type="term" value="P:phosphatidylinositol phosphate biosynthetic process"/>
    <property type="evidence" value="ECO:0007669"/>
    <property type="project" value="TreeGrafter"/>
</dbReference>
<evidence type="ECO:0000256" key="5">
    <source>
        <dbReference type="ARBA" id="ARBA00022840"/>
    </source>
</evidence>
<keyword evidence="3 8" id="KW-0547">Nucleotide-binding</keyword>
<dbReference type="GeneID" id="115738246"/>
<reference evidence="11" key="1">
    <citation type="submission" date="2025-05" db="UniProtKB">
        <authorList>
            <consortium name="RefSeq"/>
        </authorList>
    </citation>
    <scope>NUCLEOTIDE SEQUENCE [LARGE SCALE GENOMIC DNA]</scope>
</reference>
<evidence type="ECO:0000256" key="2">
    <source>
        <dbReference type="ARBA" id="ARBA00022679"/>
    </source>
</evidence>
<dbReference type="SUPFAM" id="SSF52029">
    <property type="entry name" value="GroEL apical domain-like"/>
    <property type="match status" value="1"/>
</dbReference>
<dbReference type="FunFam" id="3.50.7.10:FF:000007">
    <property type="entry name" value="1-phosphatidylinositol 3-phosphate 5-kinase isoform X1"/>
    <property type="match status" value="1"/>
</dbReference>
<dbReference type="InterPro" id="IPR027409">
    <property type="entry name" value="GroEL-like_apical_dom_sf"/>
</dbReference>
<evidence type="ECO:0000256" key="4">
    <source>
        <dbReference type="ARBA" id="ARBA00022777"/>
    </source>
</evidence>
<evidence type="ECO:0000259" key="10">
    <source>
        <dbReference type="PROSITE" id="PS51455"/>
    </source>
</evidence>
<accession>A0A8B8NVX1</accession>
<dbReference type="PANTHER" id="PTHR45748">
    <property type="entry name" value="1-PHOSPHATIDYLINOSITOL 3-PHOSPHATE 5-KINASE-RELATED"/>
    <property type="match status" value="1"/>
</dbReference>